<organism evidence="1 2">
    <name type="scientific">Dyadobacter jejuensis</name>
    <dbReference type="NCBI Taxonomy" id="1082580"/>
    <lineage>
        <taxon>Bacteria</taxon>
        <taxon>Pseudomonadati</taxon>
        <taxon>Bacteroidota</taxon>
        <taxon>Cytophagia</taxon>
        <taxon>Cytophagales</taxon>
        <taxon>Spirosomataceae</taxon>
        <taxon>Dyadobacter</taxon>
    </lineage>
</organism>
<keyword evidence="2" id="KW-1185">Reference proteome</keyword>
<sequence length="89" mass="10509">MSYEILKDIKNDRFFGESVIKERLTKSLQSFSPSLPPLGVLPYFFLWVFIKWDTLSAIIENNHHSSYLLSDYLRRKCGMIDRLFSTQCL</sequence>
<gene>
    <name evidence="1" type="ORF">CLV98_111104</name>
</gene>
<accession>A0A316AIB2</accession>
<dbReference type="AlphaFoldDB" id="A0A316AIB2"/>
<reference evidence="1 2" key="1">
    <citation type="submission" date="2018-03" db="EMBL/GenBank/DDBJ databases">
        <title>Genomic Encyclopedia of Archaeal and Bacterial Type Strains, Phase II (KMG-II): from individual species to whole genera.</title>
        <authorList>
            <person name="Goeker M."/>
        </authorList>
    </citation>
    <scope>NUCLEOTIDE SEQUENCE [LARGE SCALE GENOMIC DNA]</scope>
    <source>
        <strain evidence="1 2">DSM 100346</strain>
    </source>
</reference>
<protein>
    <submittedName>
        <fullName evidence="1">Uncharacterized protein</fullName>
    </submittedName>
</protein>
<evidence type="ECO:0000313" key="1">
    <source>
        <dbReference type="EMBL" id="PWJ56610.1"/>
    </source>
</evidence>
<dbReference type="EMBL" id="QGDT01000011">
    <property type="protein sequence ID" value="PWJ56610.1"/>
    <property type="molecule type" value="Genomic_DNA"/>
</dbReference>
<proteinExistence type="predicted"/>
<name>A0A316AIB2_9BACT</name>
<dbReference type="Proteomes" id="UP000245880">
    <property type="component" value="Unassembled WGS sequence"/>
</dbReference>
<evidence type="ECO:0000313" key="2">
    <source>
        <dbReference type="Proteomes" id="UP000245880"/>
    </source>
</evidence>
<comment type="caution">
    <text evidence="1">The sequence shown here is derived from an EMBL/GenBank/DDBJ whole genome shotgun (WGS) entry which is preliminary data.</text>
</comment>